<dbReference type="PANTHER" id="PTHR43834:SF2">
    <property type="entry name" value="GTPASE DER"/>
    <property type="match status" value="1"/>
</dbReference>
<dbReference type="InterPro" id="IPR015946">
    <property type="entry name" value="KH_dom-like_a/b"/>
</dbReference>
<evidence type="ECO:0000256" key="4">
    <source>
        <dbReference type="ARBA" id="ARBA00022737"/>
    </source>
</evidence>
<evidence type="ECO:0000256" key="8">
    <source>
        <dbReference type="SAM" id="MobiDB-lite"/>
    </source>
</evidence>
<dbReference type="FunFam" id="3.40.50.300:FF:000040">
    <property type="entry name" value="GTPase Der"/>
    <property type="match status" value="1"/>
</dbReference>
<dbReference type="InterPro" id="IPR005225">
    <property type="entry name" value="Small_GTP-bd"/>
</dbReference>
<dbReference type="CDD" id="cd01895">
    <property type="entry name" value="EngA2"/>
    <property type="match status" value="1"/>
</dbReference>
<feature type="compositionally biased region" description="Low complexity" evidence="8">
    <location>
        <begin position="1"/>
        <end position="17"/>
    </location>
</feature>
<dbReference type="AlphaFoldDB" id="A0A7S4GHR9"/>
<keyword evidence="3" id="KW-0690">Ribosome biogenesis</keyword>
<name>A0A7S4GHR9_9EUGL</name>
<evidence type="ECO:0000259" key="9">
    <source>
        <dbReference type="PROSITE" id="PS51712"/>
    </source>
</evidence>
<proteinExistence type="inferred from homology"/>
<dbReference type="NCBIfam" id="TIGR03594">
    <property type="entry name" value="GTPase_EngA"/>
    <property type="match status" value="1"/>
</dbReference>
<dbReference type="PROSITE" id="PS51712">
    <property type="entry name" value="G_ENGA"/>
    <property type="match status" value="1"/>
</dbReference>
<dbReference type="NCBIfam" id="TIGR00231">
    <property type="entry name" value="small_GTP"/>
    <property type="match status" value="1"/>
</dbReference>
<keyword evidence="4" id="KW-0677">Repeat</keyword>
<comment type="similarity">
    <text evidence="1">Belongs to the TRAFAC class TrmE-Era-EngA-EngB-Septin-like GTPase superfamily. EngA (Der) GTPase family.</text>
</comment>
<dbReference type="Pfam" id="PF14714">
    <property type="entry name" value="KH_dom-like"/>
    <property type="match status" value="1"/>
</dbReference>
<protein>
    <recommendedName>
        <fullName evidence="2">GTPase Der</fullName>
    </recommendedName>
    <alternativeName>
        <fullName evidence="7">GTP-binding protein EngA</fullName>
    </alternativeName>
</protein>
<dbReference type="EMBL" id="HBJA01141888">
    <property type="protein sequence ID" value="CAE0837435.1"/>
    <property type="molecule type" value="Transcribed_RNA"/>
</dbReference>
<gene>
    <name evidence="10" type="ORF">EGYM00163_LOCUS48807</name>
</gene>
<dbReference type="InterPro" id="IPR016484">
    <property type="entry name" value="GTPase_Der"/>
</dbReference>
<dbReference type="InterPro" id="IPR027417">
    <property type="entry name" value="P-loop_NTPase"/>
</dbReference>
<evidence type="ECO:0000313" key="10">
    <source>
        <dbReference type="EMBL" id="CAE0837435.1"/>
    </source>
</evidence>
<dbReference type="GO" id="GO:0005525">
    <property type="term" value="F:GTP binding"/>
    <property type="evidence" value="ECO:0007669"/>
    <property type="project" value="UniProtKB-KW"/>
</dbReference>
<dbReference type="PANTHER" id="PTHR43834">
    <property type="entry name" value="GTPASE DER"/>
    <property type="match status" value="1"/>
</dbReference>
<evidence type="ECO:0000256" key="1">
    <source>
        <dbReference type="ARBA" id="ARBA00008279"/>
    </source>
</evidence>
<dbReference type="InterPro" id="IPR031166">
    <property type="entry name" value="G_ENGA"/>
</dbReference>
<evidence type="ECO:0000256" key="7">
    <source>
        <dbReference type="ARBA" id="ARBA00032345"/>
    </source>
</evidence>
<reference evidence="10" key="1">
    <citation type="submission" date="2021-01" db="EMBL/GenBank/DDBJ databases">
        <authorList>
            <person name="Corre E."/>
            <person name="Pelletier E."/>
            <person name="Niang G."/>
            <person name="Scheremetjew M."/>
            <person name="Finn R."/>
            <person name="Kale V."/>
            <person name="Holt S."/>
            <person name="Cochrane G."/>
            <person name="Meng A."/>
            <person name="Brown T."/>
            <person name="Cohen L."/>
        </authorList>
    </citation>
    <scope>NUCLEOTIDE SEQUENCE</scope>
    <source>
        <strain evidence="10">CCMP1594</strain>
    </source>
</reference>
<dbReference type="Gene3D" id="3.40.50.300">
    <property type="entry name" value="P-loop containing nucleotide triphosphate hydrolases"/>
    <property type="match status" value="2"/>
</dbReference>
<evidence type="ECO:0000256" key="6">
    <source>
        <dbReference type="ARBA" id="ARBA00023134"/>
    </source>
</evidence>
<accession>A0A7S4GHR9</accession>
<dbReference type="GO" id="GO:0042254">
    <property type="term" value="P:ribosome biogenesis"/>
    <property type="evidence" value="ECO:0007669"/>
    <property type="project" value="UniProtKB-KW"/>
</dbReference>
<dbReference type="CDD" id="cd01894">
    <property type="entry name" value="EngA1"/>
    <property type="match status" value="1"/>
</dbReference>
<evidence type="ECO:0000256" key="3">
    <source>
        <dbReference type="ARBA" id="ARBA00022517"/>
    </source>
</evidence>
<keyword evidence="5" id="KW-0547">Nucleotide-binding</keyword>
<organism evidence="10">
    <name type="scientific">Eutreptiella gymnastica</name>
    <dbReference type="NCBI Taxonomy" id="73025"/>
    <lineage>
        <taxon>Eukaryota</taxon>
        <taxon>Discoba</taxon>
        <taxon>Euglenozoa</taxon>
        <taxon>Euglenida</taxon>
        <taxon>Spirocuta</taxon>
        <taxon>Euglenophyceae</taxon>
        <taxon>Eutreptiales</taxon>
        <taxon>Eutreptiaceae</taxon>
        <taxon>Eutreptiella</taxon>
    </lineage>
</organism>
<dbReference type="HAMAP" id="MF_00195">
    <property type="entry name" value="GTPase_Der"/>
    <property type="match status" value="1"/>
</dbReference>
<feature type="region of interest" description="Disordered" evidence="8">
    <location>
        <begin position="1"/>
        <end position="29"/>
    </location>
</feature>
<dbReference type="InterPro" id="IPR006073">
    <property type="entry name" value="GTP-bd"/>
</dbReference>
<evidence type="ECO:0000256" key="5">
    <source>
        <dbReference type="ARBA" id="ARBA00022741"/>
    </source>
</evidence>
<feature type="domain" description="EngA-type G" evidence="9">
    <location>
        <begin position="384"/>
        <end position="563"/>
    </location>
</feature>
<sequence length="675" mass="73733">MGHTVTAARARTAANTASGHHTPNTDAADLHVVPQRLKVDWQSRATGPPDSAEHRVVSQTWYQSLAAAALAMLALGVIALHRVSRAQQACDTNAALVSLAIAGSRDGLEGADAGALKGFEAEVQGVEDGDLSMDDVNQAQEMGLDADEDPVLHQLADDVEHFLEDNDGDWEPEQLPELWDVDIEDEETPIELLPKVVIVGMPNVGKSQLYNRLTGEHKAVVHNTPGVTRDRMYGRGEWGGKEFVVTDTGGLTRLPEDISYGLSGDGLKDLPYEIERQAAIAVAEADAILFVVDGRLGVSDGDTEIANWLRAEYRHIPIFLAVNKCETLQQQLDSVDFWCYGMEPVPISAKHGNGTGDLLDKVVEVLPEPSKPQGNEIDPSLEEIKVAIVGRPNVGKSSILNALVGEERAVVSDLAGTTRDSVDTLIAGPEGRNFRLVDTAGMRRRAKVGGRANKDTFEHISVGSALRAMKRADVVCLVLDGMEKVTKQDYRLAELIQKEGRACVILVNKWDKATPVKGVQVQAGVRKCLRPISWARVLCISALREIGIDRILPAVQAARVEHSRRISTATLNLVVREAFSRNSVSAPSGRRGRIYYATQVAARPPTFLFFVNNIKGFMTDNTFSGFLDKQLRRSAGFEGSPIRFIWRASKNAPRHNKRGWSRLPSPAPFQEIVEQ</sequence>
<dbReference type="GO" id="GO:0009507">
    <property type="term" value="C:chloroplast"/>
    <property type="evidence" value="ECO:0007669"/>
    <property type="project" value="TreeGrafter"/>
</dbReference>
<dbReference type="PRINTS" id="PR00326">
    <property type="entry name" value="GTP1OBG"/>
</dbReference>
<dbReference type="Pfam" id="PF01926">
    <property type="entry name" value="MMR_HSR1"/>
    <property type="match status" value="2"/>
</dbReference>
<dbReference type="Gene3D" id="3.30.300.20">
    <property type="match status" value="1"/>
</dbReference>
<keyword evidence="6" id="KW-0342">GTP-binding</keyword>
<evidence type="ECO:0000256" key="2">
    <source>
        <dbReference type="ARBA" id="ARBA00020953"/>
    </source>
</evidence>
<dbReference type="InterPro" id="IPR032859">
    <property type="entry name" value="KH_dom-like"/>
</dbReference>
<dbReference type="SUPFAM" id="SSF52540">
    <property type="entry name" value="P-loop containing nucleoside triphosphate hydrolases"/>
    <property type="match status" value="2"/>
</dbReference>